<protein>
    <submittedName>
        <fullName evidence="1">Uncharacterized protein</fullName>
    </submittedName>
</protein>
<dbReference type="AlphaFoldDB" id="A0A2P6S5N3"/>
<name>A0A2P6S5N3_ROSCH</name>
<dbReference type="Gramene" id="PRQ53959">
    <property type="protein sequence ID" value="PRQ53959"/>
    <property type="gene ID" value="RchiOBHm_Chr2g0172311"/>
</dbReference>
<reference evidence="1 2" key="1">
    <citation type="journal article" date="2018" name="Nat. Genet.">
        <title>The Rosa genome provides new insights in the design of modern roses.</title>
        <authorList>
            <person name="Bendahmane M."/>
        </authorList>
    </citation>
    <scope>NUCLEOTIDE SEQUENCE [LARGE SCALE GENOMIC DNA]</scope>
    <source>
        <strain evidence="2">cv. Old Blush</strain>
    </source>
</reference>
<accession>A0A2P6S5N3</accession>
<dbReference type="EMBL" id="PDCK01000040">
    <property type="protein sequence ID" value="PRQ53959.1"/>
    <property type="molecule type" value="Genomic_DNA"/>
</dbReference>
<evidence type="ECO:0000313" key="2">
    <source>
        <dbReference type="Proteomes" id="UP000238479"/>
    </source>
</evidence>
<dbReference type="Proteomes" id="UP000238479">
    <property type="component" value="Chromosome 2"/>
</dbReference>
<comment type="caution">
    <text evidence="1">The sequence shown here is derived from an EMBL/GenBank/DDBJ whole genome shotgun (WGS) entry which is preliminary data.</text>
</comment>
<evidence type="ECO:0000313" key="1">
    <source>
        <dbReference type="EMBL" id="PRQ53959.1"/>
    </source>
</evidence>
<sequence length="56" mass="6580">MLEGNMQLMLACKHTNIERKKYWKTMTLLFISSHLQPAMKSNAYIYKGIVYKNKGI</sequence>
<organism evidence="1 2">
    <name type="scientific">Rosa chinensis</name>
    <name type="common">China rose</name>
    <dbReference type="NCBI Taxonomy" id="74649"/>
    <lineage>
        <taxon>Eukaryota</taxon>
        <taxon>Viridiplantae</taxon>
        <taxon>Streptophyta</taxon>
        <taxon>Embryophyta</taxon>
        <taxon>Tracheophyta</taxon>
        <taxon>Spermatophyta</taxon>
        <taxon>Magnoliopsida</taxon>
        <taxon>eudicotyledons</taxon>
        <taxon>Gunneridae</taxon>
        <taxon>Pentapetalae</taxon>
        <taxon>rosids</taxon>
        <taxon>fabids</taxon>
        <taxon>Rosales</taxon>
        <taxon>Rosaceae</taxon>
        <taxon>Rosoideae</taxon>
        <taxon>Rosoideae incertae sedis</taxon>
        <taxon>Rosa</taxon>
    </lineage>
</organism>
<proteinExistence type="predicted"/>
<gene>
    <name evidence="1" type="ORF">RchiOBHm_Chr2g0172311</name>
</gene>
<keyword evidence="2" id="KW-1185">Reference proteome</keyword>